<dbReference type="InterPro" id="IPR014922">
    <property type="entry name" value="YdhG-like"/>
</dbReference>
<organism evidence="2 3">
    <name type="scientific">Blastomonas fulva</name>
    <dbReference type="NCBI Taxonomy" id="1550728"/>
    <lineage>
        <taxon>Bacteria</taxon>
        <taxon>Pseudomonadati</taxon>
        <taxon>Pseudomonadota</taxon>
        <taxon>Alphaproteobacteria</taxon>
        <taxon>Sphingomonadales</taxon>
        <taxon>Sphingomonadaceae</taxon>
        <taxon>Blastomonas</taxon>
    </lineage>
</organism>
<accession>A0ABM6M6Z5</accession>
<reference evidence="2 3" key="1">
    <citation type="submission" date="2017-03" db="EMBL/GenBank/DDBJ databases">
        <title>Complete genome sequence of Blastomonas fulva degrading microcsystin LR.</title>
        <authorList>
            <person name="Lee H.-g."/>
            <person name="Jin L."/>
            <person name="oh H.-M."/>
        </authorList>
    </citation>
    <scope>NUCLEOTIDE SEQUENCE [LARGE SCALE GENOMIC DNA]</scope>
    <source>
        <strain evidence="2 3">T2</strain>
    </source>
</reference>
<dbReference type="SUPFAM" id="SSF159888">
    <property type="entry name" value="YdhG-like"/>
    <property type="match status" value="1"/>
</dbReference>
<dbReference type="GeneID" id="303485798"/>
<evidence type="ECO:0000313" key="3">
    <source>
        <dbReference type="Proteomes" id="UP000258016"/>
    </source>
</evidence>
<protein>
    <recommendedName>
        <fullName evidence="1">YdhG-like domain-containing protein</fullName>
    </recommendedName>
</protein>
<feature type="domain" description="YdhG-like" evidence="1">
    <location>
        <begin position="27"/>
        <end position="138"/>
    </location>
</feature>
<name>A0ABM6M6Z5_9SPHN</name>
<sequence length="148" mass="16300">MADAANKTVATDADVKGYIAALEPDRRREEAQALLELYQRVTGEPAKMWGPSMIGFGEYHYTYDSGRSGTSMRSGFAPRKGKHSIYLMCSDLEGAAAAQQEALLARLGKHKMEKSCLYVNRLDQIDLGVLEQIIAANVAEMNRLYPPG</sequence>
<gene>
    <name evidence="2" type="ORF">B5J99_09475</name>
</gene>
<dbReference type="RefSeq" id="WP_054133426.1">
    <property type="nucleotide sequence ID" value="NZ_CP020083.1"/>
</dbReference>
<dbReference type="Pfam" id="PF08818">
    <property type="entry name" value="DUF1801"/>
    <property type="match status" value="1"/>
</dbReference>
<dbReference type="EMBL" id="CP020083">
    <property type="protein sequence ID" value="ASR51661.1"/>
    <property type="molecule type" value="Genomic_DNA"/>
</dbReference>
<dbReference type="Proteomes" id="UP000258016">
    <property type="component" value="Chromosome"/>
</dbReference>
<evidence type="ECO:0000259" key="1">
    <source>
        <dbReference type="Pfam" id="PF08818"/>
    </source>
</evidence>
<evidence type="ECO:0000313" key="2">
    <source>
        <dbReference type="EMBL" id="ASR51661.1"/>
    </source>
</evidence>
<keyword evidence="3" id="KW-1185">Reference proteome</keyword>
<proteinExistence type="predicted"/>